<dbReference type="InterPro" id="IPR036188">
    <property type="entry name" value="FAD/NAD-bd_sf"/>
</dbReference>
<reference evidence="8" key="1">
    <citation type="submission" date="2020-12" db="EMBL/GenBank/DDBJ databases">
        <title>Bacterial taxonomy.</title>
        <authorList>
            <person name="Pan X."/>
        </authorList>
    </citation>
    <scope>NUCLEOTIDE SEQUENCE</scope>
    <source>
        <strain evidence="8">B2012</strain>
    </source>
</reference>
<evidence type="ECO:0000256" key="1">
    <source>
        <dbReference type="ARBA" id="ARBA00001974"/>
    </source>
</evidence>
<dbReference type="Pfam" id="PF05199">
    <property type="entry name" value="GMC_oxred_C"/>
    <property type="match status" value="1"/>
</dbReference>
<feature type="domain" description="Glucose-methanol-choline oxidoreductase C-terminal" evidence="7">
    <location>
        <begin position="382"/>
        <end position="507"/>
    </location>
</feature>
<dbReference type="Gene3D" id="3.50.50.60">
    <property type="entry name" value="FAD/NAD(P)-binding domain"/>
    <property type="match status" value="2"/>
</dbReference>
<comment type="caution">
    <text evidence="8">The sequence shown here is derived from an EMBL/GenBank/DDBJ whole genome shotgun (WGS) entry which is preliminary data.</text>
</comment>
<keyword evidence="5" id="KW-0560">Oxidoreductase</keyword>
<evidence type="ECO:0000256" key="5">
    <source>
        <dbReference type="ARBA" id="ARBA00023002"/>
    </source>
</evidence>
<evidence type="ECO:0000313" key="9">
    <source>
        <dbReference type="Proteomes" id="UP000609531"/>
    </source>
</evidence>
<keyword evidence="3" id="KW-0285">Flavoprotein</keyword>
<dbReference type="Pfam" id="PF01266">
    <property type="entry name" value="DAO"/>
    <property type="match status" value="1"/>
</dbReference>
<dbReference type="Proteomes" id="UP000609531">
    <property type="component" value="Unassembled WGS sequence"/>
</dbReference>
<dbReference type="InterPro" id="IPR006076">
    <property type="entry name" value="FAD-dep_OxRdtase"/>
</dbReference>
<evidence type="ECO:0000313" key="8">
    <source>
        <dbReference type="EMBL" id="MBJ3774116.1"/>
    </source>
</evidence>
<organism evidence="8 9">
    <name type="scientific">Acuticoccus mangrovi</name>
    <dbReference type="NCBI Taxonomy" id="2796142"/>
    <lineage>
        <taxon>Bacteria</taxon>
        <taxon>Pseudomonadati</taxon>
        <taxon>Pseudomonadota</taxon>
        <taxon>Alphaproteobacteria</taxon>
        <taxon>Hyphomicrobiales</taxon>
        <taxon>Amorphaceae</taxon>
        <taxon>Acuticoccus</taxon>
    </lineage>
</organism>
<evidence type="ECO:0000256" key="3">
    <source>
        <dbReference type="ARBA" id="ARBA00022630"/>
    </source>
</evidence>
<dbReference type="GO" id="GO:0016614">
    <property type="term" value="F:oxidoreductase activity, acting on CH-OH group of donors"/>
    <property type="evidence" value="ECO:0007669"/>
    <property type="project" value="InterPro"/>
</dbReference>
<dbReference type="InterPro" id="IPR051473">
    <property type="entry name" value="P2Ox-like"/>
</dbReference>
<dbReference type="SUPFAM" id="SSF51905">
    <property type="entry name" value="FAD/NAD(P)-binding domain"/>
    <property type="match status" value="1"/>
</dbReference>
<evidence type="ECO:0000259" key="7">
    <source>
        <dbReference type="Pfam" id="PF05199"/>
    </source>
</evidence>
<proteinExistence type="inferred from homology"/>
<name>A0A934MFP7_9HYPH</name>
<comment type="similarity">
    <text evidence="2">Belongs to the GMC oxidoreductase family.</text>
</comment>
<comment type="cofactor">
    <cofactor evidence="1">
        <name>FAD</name>
        <dbReference type="ChEBI" id="CHEBI:57692"/>
    </cofactor>
</comment>
<gene>
    <name evidence="8" type="ORF">JCR33_00340</name>
</gene>
<dbReference type="InterPro" id="IPR007867">
    <property type="entry name" value="GMC_OxRtase_C"/>
</dbReference>
<dbReference type="EMBL" id="JAEKJA010000001">
    <property type="protein sequence ID" value="MBJ3774116.1"/>
    <property type="molecule type" value="Genomic_DNA"/>
</dbReference>
<sequence>MGPFDRFADARTIETGTTIDADVCIIGTGAAGITIARALANGPQKVVMLETGGLNYDAAVAALGDIDVIGRPYPGGASRLRYLGGSTNHWGGQCAPLDPIVFGPRPWMGDAEWPVDYADLEPYYRAAHKVIGLGEYEYEPAEVLKNTPFAVMDFTDGGPVRTSISRYHRQRFGLAYAADLNAAPNVFVYLYATVTSFYRGDTGDAATHVTVATLAGNSFTVRATRFVLATGGIENARLLLDSNGQQAAGFGNGSGLVGRYFMEHVAYANGVVVPKNFKPGFDVYFDEQRLDDPTGDDVRIRAHLTLSPEATRALEVPRFRAELRRYSELRLALKHVRDFNFGFGDVWDVMQEPGAIWDALVNGEPPPDVGAFILANYVEQIPNPASRITLSSTRNALGQHIAAMDWRLTRADEDGIKLAHRVIAHEIGRSDFGRFRYDMLEDEDAILDGAYGGFHHMGTTRMGTDPKASVVDTDCRMHEAPNVYIAGSSLYPSAGWPNPTLTLVALAARLADHLKEEVARDG</sequence>
<evidence type="ECO:0000256" key="4">
    <source>
        <dbReference type="ARBA" id="ARBA00022827"/>
    </source>
</evidence>
<protein>
    <submittedName>
        <fullName evidence="8">GMC family oxidoreductase</fullName>
    </submittedName>
</protein>
<accession>A0A934MFP7</accession>
<keyword evidence="4" id="KW-0274">FAD</keyword>
<evidence type="ECO:0000259" key="6">
    <source>
        <dbReference type="Pfam" id="PF01266"/>
    </source>
</evidence>
<feature type="domain" description="FAD dependent oxidoreductase" evidence="6">
    <location>
        <begin position="22"/>
        <end position="232"/>
    </location>
</feature>
<keyword evidence="9" id="KW-1185">Reference proteome</keyword>
<dbReference type="PANTHER" id="PTHR42784:SF1">
    <property type="entry name" value="PYRANOSE 2-OXIDASE"/>
    <property type="match status" value="1"/>
</dbReference>
<evidence type="ECO:0000256" key="2">
    <source>
        <dbReference type="ARBA" id="ARBA00010790"/>
    </source>
</evidence>
<dbReference type="RefSeq" id="WP_198880018.1">
    <property type="nucleotide sequence ID" value="NZ_JAEKJA010000001.1"/>
</dbReference>
<dbReference type="PANTHER" id="PTHR42784">
    <property type="entry name" value="PYRANOSE 2-OXIDASE"/>
    <property type="match status" value="1"/>
</dbReference>
<dbReference type="AlphaFoldDB" id="A0A934MFP7"/>